<name>A0A4Z1EKI7_9HELO</name>
<accession>A0A4Z1EKI7</accession>
<evidence type="ECO:0000313" key="2">
    <source>
        <dbReference type="Proteomes" id="UP000297777"/>
    </source>
</evidence>
<comment type="caution">
    <text evidence="1">The sequence shown here is derived from an EMBL/GenBank/DDBJ whole genome shotgun (WGS) entry which is preliminary data.</text>
</comment>
<protein>
    <submittedName>
        <fullName evidence="1">Uncharacterized protein</fullName>
    </submittedName>
</protein>
<sequence length="204" mass="22360">MPSNSKIYCAKAVIICGKSSQAATAVTQSRNLDIEARIVVSYIATATTGAQEGIMASAKWPAYGNTNGLNCTPKSTANKSFIMPRSSEIIETTIATHDSIDRKSKRTNSWEMKNAIVYDVSSQRLLKTKREAIEADHTRIMIPKRPLSPLQKDNVRISMPLNSAAGSDVLAEVKLSSLGLKVAFERYRGNIAEIWVKGIPQYVL</sequence>
<gene>
    <name evidence="1" type="ORF">BTUL_0154g00240</name>
</gene>
<evidence type="ECO:0000313" key="1">
    <source>
        <dbReference type="EMBL" id="TGO09801.1"/>
    </source>
</evidence>
<dbReference type="EMBL" id="PQXH01000154">
    <property type="protein sequence ID" value="TGO09801.1"/>
    <property type="molecule type" value="Genomic_DNA"/>
</dbReference>
<dbReference type="Proteomes" id="UP000297777">
    <property type="component" value="Unassembled WGS sequence"/>
</dbReference>
<proteinExistence type="predicted"/>
<dbReference type="OrthoDB" id="3478170at2759"/>
<dbReference type="AlphaFoldDB" id="A0A4Z1EKI7"/>
<keyword evidence="2" id="KW-1185">Reference proteome</keyword>
<reference evidence="1 2" key="1">
    <citation type="submission" date="2017-12" db="EMBL/GenBank/DDBJ databases">
        <title>Comparative genomics of Botrytis spp.</title>
        <authorList>
            <person name="Valero-Jimenez C.A."/>
            <person name="Tapia P."/>
            <person name="Veloso J."/>
            <person name="Silva-Moreno E."/>
            <person name="Staats M."/>
            <person name="Valdes J.H."/>
            <person name="Van Kan J.A.L."/>
        </authorList>
    </citation>
    <scope>NUCLEOTIDE SEQUENCE [LARGE SCALE GENOMIC DNA]</scope>
    <source>
        <strain evidence="1 2">Bt9001</strain>
    </source>
</reference>
<organism evidence="1 2">
    <name type="scientific">Botrytis tulipae</name>
    <dbReference type="NCBI Taxonomy" id="87230"/>
    <lineage>
        <taxon>Eukaryota</taxon>
        <taxon>Fungi</taxon>
        <taxon>Dikarya</taxon>
        <taxon>Ascomycota</taxon>
        <taxon>Pezizomycotina</taxon>
        <taxon>Leotiomycetes</taxon>
        <taxon>Helotiales</taxon>
        <taxon>Sclerotiniaceae</taxon>
        <taxon>Botrytis</taxon>
    </lineage>
</organism>